<comment type="caution">
    <text evidence="3">The sequence shown here is derived from an EMBL/GenBank/DDBJ whole genome shotgun (WGS) entry which is preliminary data.</text>
</comment>
<protein>
    <recommendedName>
        <fullName evidence="5">DUF5666 domain-containing protein</fullName>
    </recommendedName>
</protein>
<reference evidence="3" key="2">
    <citation type="submission" date="2021-04" db="EMBL/GenBank/DDBJ databases">
        <authorList>
            <person name="Gilroy R."/>
        </authorList>
    </citation>
    <scope>NUCLEOTIDE SEQUENCE</scope>
    <source>
        <strain evidence="3">CHK180-15479</strain>
    </source>
</reference>
<evidence type="ECO:0000313" key="3">
    <source>
        <dbReference type="EMBL" id="HJC06100.1"/>
    </source>
</evidence>
<accession>A0A9D2MZP2</accession>
<dbReference type="EMBL" id="DWWT01000034">
    <property type="protein sequence ID" value="HJC06100.1"/>
    <property type="molecule type" value="Genomic_DNA"/>
</dbReference>
<feature type="compositionally biased region" description="Low complexity" evidence="1">
    <location>
        <begin position="21"/>
        <end position="39"/>
    </location>
</feature>
<evidence type="ECO:0008006" key="5">
    <source>
        <dbReference type="Google" id="ProtNLM"/>
    </source>
</evidence>
<evidence type="ECO:0000256" key="1">
    <source>
        <dbReference type="SAM" id="MobiDB-lite"/>
    </source>
</evidence>
<feature type="signal peptide" evidence="2">
    <location>
        <begin position="1"/>
        <end position="19"/>
    </location>
</feature>
<sequence>MKKSYLAIAVMALVLGVTACSSQTEETTAQSEETTQGTSEETEAEDVEVDYFDGSVNVVEEFVVTVADAEGTERKFDISDAEVTGAEAVGVGDEVEVTYDVAALSDDTTPALEIEVLVSAAEETEEGLADEVINGTISEVGDGTLTLETEDGTYTFNTLIGQQVTEGGLNAGAEAEVTYYGDLEDTEDLPVITRIVTADAMGTEDASIYTLTGEVAEVDANHVVLDTADPANTFFAFEGEGAFADVQVGDTITVIYEGSLTGRTITAVGVR</sequence>
<name>A0A9D2MZP2_9FIRM</name>
<evidence type="ECO:0000313" key="4">
    <source>
        <dbReference type="Proteomes" id="UP000823910"/>
    </source>
</evidence>
<dbReference type="Proteomes" id="UP000823910">
    <property type="component" value="Unassembled WGS sequence"/>
</dbReference>
<feature type="chain" id="PRO_5038339766" description="DUF5666 domain-containing protein" evidence="2">
    <location>
        <begin position="20"/>
        <end position="271"/>
    </location>
</feature>
<keyword evidence="2" id="KW-0732">Signal</keyword>
<evidence type="ECO:0000256" key="2">
    <source>
        <dbReference type="SAM" id="SignalP"/>
    </source>
</evidence>
<gene>
    <name evidence="3" type="ORF">H9704_08085</name>
</gene>
<dbReference type="PROSITE" id="PS51257">
    <property type="entry name" value="PROKAR_LIPOPROTEIN"/>
    <property type="match status" value="1"/>
</dbReference>
<feature type="region of interest" description="Disordered" evidence="1">
    <location>
        <begin position="21"/>
        <end position="45"/>
    </location>
</feature>
<proteinExistence type="predicted"/>
<reference evidence="3" key="1">
    <citation type="journal article" date="2021" name="PeerJ">
        <title>Extensive microbial diversity within the chicken gut microbiome revealed by metagenomics and culture.</title>
        <authorList>
            <person name="Gilroy R."/>
            <person name="Ravi A."/>
            <person name="Getino M."/>
            <person name="Pursley I."/>
            <person name="Horton D.L."/>
            <person name="Alikhan N.F."/>
            <person name="Baker D."/>
            <person name="Gharbi K."/>
            <person name="Hall N."/>
            <person name="Watson M."/>
            <person name="Adriaenssens E.M."/>
            <person name="Foster-Nyarko E."/>
            <person name="Jarju S."/>
            <person name="Secka A."/>
            <person name="Antonio M."/>
            <person name="Oren A."/>
            <person name="Chaudhuri R.R."/>
            <person name="La Ragione R."/>
            <person name="Hildebrand F."/>
            <person name="Pallen M.J."/>
        </authorList>
    </citation>
    <scope>NUCLEOTIDE SEQUENCE</scope>
    <source>
        <strain evidence="3">CHK180-15479</strain>
    </source>
</reference>
<organism evidence="3 4">
    <name type="scientific">Candidatus Enterocloster excrementipullorum</name>
    <dbReference type="NCBI Taxonomy" id="2838559"/>
    <lineage>
        <taxon>Bacteria</taxon>
        <taxon>Bacillati</taxon>
        <taxon>Bacillota</taxon>
        <taxon>Clostridia</taxon>
        <taxon>Lachnospirales</taxon>
        <taxon>Lachnospiraceae</taxon>
        <taxon>Enterocloster</taxon>
    </lineage>
</organism>
<dbReference type="AlphaFoldDB" id="A0A9D2MZP2"/>